<accession>A0ABQ9FNK0</accession>
<evidence type="ECO:0000256" key="1">
    <source>
        <dbReference type="SAM" id="MobiDB-lite"/>
    </source>
</evidence>
<evidence type="ECO:0008006" key="7">
    <source>
        <dbReference type="Google" id="ProtNLM"/>
    </source>
</evidence>
<name>A0ABQ9FNK0_TEGGR</name>
<dbReference type="PANTHER" id="PTHR12639">
    <property type="entry name" value="VITAMIN K-DEPENDENT GAMMA-CARBOXYLASE"/>
    <property type="match status" value="1"/>
</dbReference>
<dbReference type="InterPro" id="IPR007782">
    <property type="entry name" value="VKG_COase"/>
</dbReference>
<gene>
    <name evidence="5" type="ORF">KUTeg_003952</name>
</gene>
<organism evidence="5 6">
    <name type="scientific">Tegillarca granosa</name>
    <name type="common">Malaysian cockle</name>
    <name type="synonym">Anadara granosa</name>
    <dbReference type="NCBI Taxonomy" id="220873"/>
    <lineage>
        <taxon>Eukaryota</taxon>
        <taxon>Metazoa</taxon>
        <taxon>Spiralia</taxon>
        <taxon>Lophotrochozoa</taxon>
        <taxon>Mollusca</taxon>
        <taxon>Bivalvia</taxon>
        <taxon>Autobranchia</taxon>
        <taxon>Pteriomorphia</taxon>
        <taxon>Arcoida</taxon>
        <taxon>Arcoidea</taxon>
        <taxon>Arcidae</taxon>
        <taxon>Tegillarca</taxon>
    </lineage>
</organism>
<keyword evidence="6" id="KW-1185">Reference proteome</keyword>
<feature type="compositionally biased region" description="Basic and acidic residues" evidence="1">
    <location>
        <begin position="123"/>
        <end position="132"/>
    </location>
</feature>
<evidence type="ECO:0000259" key="3">
    <source>
        <dbReference type="Pfam" id="PF05090"/>
    </source>
</evidence>
<dbReference type="Pfam" id="PF05090">
    <property type="entry name" value="HTTM"/>
    <property type="match status" value="1"/>
</dbReference>
<feature type="region of interest" description="Disordered" evidence="1">
    <location>
        <begin position="123"/>
        <end position="143"/>
    </location>
</feature>
<dbReference type="EMBL" id="JARBDR010000214">
    <property type="protein sequence ID" value="KAJ8318861.1"/>
    <property type="molecule type" value="Genomic_DNA"/>
</dbReference>
<dbReference type="InterPro" id="IPR053935">
    <property type="entry name" value="VKGC_lumenal_dom"/>
</dbReference>
<sequence>MHMFPYGTILYLGHKLLLSDEQIDFFIVHLCGWALDMFGGFLLFFDKTRPYATFFVVQFHLMNSQMFHIGMFPYTMLASTPMFFYADWPKYLLRKLPPFLHSFVPMVTEPQPSVHCIYNKEDIKPENDKDKPGTQSKMKPPTSASRYHKISTIITVLYIAEQCFLPYSHFITQGYNNWTQGLYGYSWDMMAFIGKGASRWASHADMLKQHATCLADRLKNYDINNVEIYFDIWKSVNKRFQQRMFDPRVDIVTAPWSPFEKSSYVMPLLVDLSDWRKKFVEIKKELRNSSKEYEVVFIADFPEWIKWIKMNIIEDHFN</sequence>
<evidence type="ECO:0000313" key="5">
    <source>
        <dbReference type="EMBL" id="KAJ8318861.1"/>
    </source>
</evidence>
<feature type="domain" description="Vitamin K-dependent gamma-carboxylase lumenal" evidence="4">
    <location>
        <begin position="148"/>
        <end position="191"/>
    </location>
</feature>
<reference evidence="5 6" key="1">
    <citation type="submission" date="2022-12" db="EMBL/GenBank/DDBJ databases">
        <title>Chromosome-level genome of Tegillarca granosa.</title>
        <authorList>
            <person name="Kim J."/>
        </authorList>
    </citation>
    <scope>NUCLEOTIDE SEQUENCE [LARGE SCALE GENOMIC DNA]</scope>
    <source>
        <strain evidence="5">Teg-2019</strain>
        <tissue evidence="5">Adductor muscle</tissue>
    </source>
</reference>
<protein>
    <recommendedName>
        <fullName evidence="7">Vitamin K-dependent gamma-carboxylase</fullName>
    </recommendedName>
</protein>
<feature type="domain" description="Vitamin K-dependent gamma-carboxylase lumenal" evidence="4">
    <location>
        <begin position="196"/>
        <end position="269"/>
    </location>
</feature>
<feature type="domain" description="HTTM" evidence="3">
    <location>
        <begin position="15"/>
        <end position="88"/>
    </location>
</feature>
<keyword evidence="2" id="KW-0812">Transmembrane</keyword>
<feature type="compositionally biased region" description="Polar residues" evidence="1">
    <location>
        <begin position="133"/>
        <end position="143"/>
    </location>
</feature>
<proteinExistence type="predicted"/>
<dbReference type="InterPro" id="IPR053934">
    <property type="entry name" value="HTTM_dom"/>
</dbReference>
<feature type="transmembrane region" description="Helical" evidence="2">
    <location>
        <begin position="65"/>
        <end position="86"/>
    </location>
</feature>
<evidence type="ECO:0000259" key="4">
    <source>
        <dbReference type="Pfam" id="PF22777"/>
    </source>
</evidence>
<keyword evidence="2" id="KW-1133">Transmembrane helix</keyword>
<dbReference type="Pfam" id="PF22777">
    <property type="entry name" value="VKGC_lumenal_dom"/>
    <property type="match status" value="2"/>
</dbReference>
<dbReference type="PANTHER" id="PTHR12639:SF6">
    <property type="entry name" value="VITAMIN K-DEPENDENT GAMMA-CARBOXYLASE"/>
    <property type="match status" value="1"/>
</dbReference>
<dbReference type="Proteomes" id="UP001217089">
    <property type="component" value="Unassembled WGS sequence"/>
</dbReference>
<evidence type="ECO:0000313" key="6">
    <source>
        <dbReference type="Proteomes" id="UP001217089"/>
    </source>
</evidence>
<comment type="caution">
    <text evidence="5">The sequence shown here is derived from an EMBL/GenBank/DDBJ whole genome shotgun (WGS) entry which is preliminary data.</text>
</comment>
<feature type="transmembrane region" description="Helical" evidence="2">
    <location>
        <begin position="25"/>
        <end position="45"/>
    </location>
</feature>
<keyword evidence="2" id="KW-0472">Membrane</keyword>
<evidence type="ECO:0000256" key="2">
    <source>
        <dbReference type="SAM" id="Phobius"/>
    </source>
</evidence>